<feature type="transmembrane region" description="Helical" evidence="6">
    <location>
        <begin position="35"/>
        <end position="55"/>
    </location>
</feature>
<comment type="caution">
    <text evidence="7">The sequence shown here is derived from an EMBL/GenBank/DDBJ whole genome shotgun (WGS) entry which is preliminary data.</text>
</comment>
<feature type="transmembrane region" description="Helical" evidence="6">
    <location>
        <begin position="6"/>
        <end position="23"/>
    </location>
</feature>
<dbReference type="PANTHER" id="PTHR31552">
    <property type="entry name" value="SERPENTINE RECEPTOR CLASS GAMMA"/>
    <property type="match status" value="1"/>
</dbReference>
<proteinExistence type="inferred from homology"/>
<keyword evidence="8" id="KW-1185">Reference proteome</keyword>
<keyword evidence="4 6" id="KW-1133">Transmembrane helix</keyword>
<dbReference type="Proteomes" id="UP000252519">
    <property type="component" value="Unassembled WGS sequence"/>
</dbReference>
<evidence type="ECO:0000256" key="3">
    <source>
        <dbReference type="ARBA" id="ARBA00022692"/>
    </source>
</evidence>
<reference evidence="7 8" key="1">
    <citation type="submission" date="2014-10" db="EMBL/GenBank/DDBJ databases">
        <title>Draft genome of the hookworm Ancylostoma caninum.</title>
        <authorList>
            <person name="Mitreva M."/>
        </authorList>
    </citation>
    <scope>NUCLEOTIDE SEQUENCE [LARGE SCALE GENOMIC DNA]</scope>
    <source>
        <strain evidence="7 8">Baltimore</strain>
    </source>
</reference>
<comment type="subcellular location">
    <subcellularLocation>
        <location evidence="1">Membrane</location>
        <topology evidence="1">Multi-pass membrane protein</topology>
    </subcellularLocation>
</comment>
<dbReference type="PANTHER" id="PTHR31552:SF8">
    <property type="entry name" value="SERPENTINE RECEPTOR CLASS GAMMA"/>
    <property type="match status" value="1"/>
</dbReference>
<evidence type="ECO:0000313" key="7">
    <source>
        <dbReference type="EMBL" id="RCN35355.1"/>
    </source>
</evidence>
<evidence type="ECO:0000256" key="2">
    <source>
        <dbReference type="ARBA" id="ARBA00005692"/>
    </source>
</evidence>
<dbReference type="Pfam" id="PF02118">
    <property type="entry name" value="Srg"/>
    <property type="match status" value="1"/>
</dbReference>
<dbReference type="AlphaFoldDB" id="A0A368FX67"/>
<keyword evidence="5 6" id="KW-0472">Membrane</keyword>
<comment type="similarity">
    <text evidence="2 6">Belongs to the nematode receptor-like protein srg family.</text>
</comment>
<sequence length="165" mass="19047">MHFAFVQSYMTFFISLNRMAFIVRPRMEERIWKVVAPTCAAIACLSPFAATYPYLTNRASWVFVPKLNSFFVTSNADIRSIWKVLFIFLCVLLSLSSTVNIISVVTLCRRKRMRSNHTERSMLILALLNFLIECSYFVIVVSCSARTSFKCSCFEGVSQDFEGRW</sequence>
<feature type="transmembrane region" description="Helical" evidence="6">
    <location>
        <begin position="120"/>
        <end position="141"/>
    </location>
</feature>
<keyword evidence="3 6" id="KW-0812">Transmembrane</keyword>
<feature type="transmembrane region" description="Helical" evidence="6">
    <location>
        <begin position="84"/>
        <end position="108"/>
    </location>
</feature>
<evidence type="ECO:0000256" key="6">
    <source>
        <dbReference type="RuleBase" id="RU280813"/>
    </source>
</evidence>
<protein>
    <recommendedName>
        <fullName evidence="6">Serpentine receptor class gamma</fullName>
    </recommendedName>
</protein>
<evidence type="ECO:0000256" key="5">
    <source>
        <dbReference type="ARBA" id="ARBA00023136"/>
    </source>
</evidence>
<evidence type="ECO:0000256" key="4">
    <source>
        <dbReference type="ARBA" id="ARBA00022989"/>
    </source>
</evidence>
<comment type="caution">
    <text evidence="6">Lacks conserved residue(s) required for the propagation of feature annotation.</text>
</comment>
<organism evidence="7 8">
    <name type="scientific">Ancylostoma caninum</name>
    <name type="common">Dog hookworm</name>
    <dbReference type="NCBI Taxonomy" id="29170"/>
    <lineage>
        <taxon>Eukaryota</taxon>
        <taxon>Metazoa</taxon>
        <taxon>Ecdysozoa</taxon>
        <taxon>Nematoda</taxon>
        <taxon>Chromadorea</taxon>
        <taxon>Rhabditida</taxon>
        <taxon>Rhabditina</taxon>
        <taxon>Rhabditomorpha</taxon>
        <taxon>Strongyloidea</taxon>
        <taxon>Ancylostomatidae</taxon>
        <taxon>Ancylostomatinae</taxon>
        <taxon>Ancylostoma</taxon>
    </lineage>
</organism>
<dbReference type="GO" id="GO:0004888">
    <property type="term" value="F:transmembrane signaling receptor activity"/>
    <property type="evidence" value="ECO:0007669"/>
    <property type="project" value="InterPro"/>
</dbReference>
<dbReference type="GO" id="GO:0016020">
    <property type="term" value="C:membrane"/>
    <property type="evidence" value="ECO:0007669"/>
    <property type="project" value="UniProtKB-SubCell"/>
</dbReference>
<name>A0A368FX67_ANCCA</name>
<evidence type="ECO:0000313" key="8">
    <source>
        <dbReference type="Proteomes" id="UP000252519"/>
    </source>
</evidence>
<dbReference type="InterPro" id="IPR000609">
    <property type="entry name" value="7TM_GPCR_serpentine_rcpt_Srg"/>
</dbReference>
<dbReference type="STRING" id="29170.A0A368FX67"/>
<evidence type="ECO:0000256" key="1">
    <source>
        <dbReference type="ARBA" id="ARBA00004141"/>
    </source>
</evidence>
<dbReference type="EMBL" id="JOJR01000673">
    <property type="protein sequence ID" value="RCN35355.1"/>
    <property type="molecule type" value="Genomic_DNA"/>
</dbReference>
<dbReference type="OrthoDB" id="5789805at2759"/>
<dbReference type="GO" id="GO:0007606">
    <property type="term" value="P:sensory perception of chemical stimulus"/>
    <property type="evidence" value="ECO:0007669"/>
    <property type="project" value="UniProtKB-UniRule"/>
</dbReference>
<gene>
    <name evidence="7" type="ORF">ANCCAN_18787</name>
</gene>
<accession>A0A368FX67</accession>